<accession>A0ABS7KRK1</accession>
<dbReference type="SUPFAM" id="SSF52200">
    <property type="entry name" value="Toll/Interleukin receptor TIR domain"/>
    <property type="match status" value="1"/>
</dbReference>
<gene>
    <name evidence="3" type="ORF">H7T88_26530</name>
</gene>
<dbReference type="Pfam" id="PF13676">
    <property type="entry name" value="TIR_2"/>
    <property type="match status" value="1"/>
</dbReference>
<dbReference type="SMART" id="SM00255">
    <property type="entry name" value="TIR"/>
    <property type="match status" value="1"/>
</dbReference>
<dbReference type="PROSITE" id="PS50104">
    <property type="entry name" value="TIR"/>
    <property type="match status" value="1"/>
</dbReference>
<comment type="caution">
    <text evidence="3">The sequence shown here is derived from an EMBL/GenBank/DDBJ whole genome shotgun (WGS) entry which is preliminary data.</text>
</comment>
<evidence type="ECO:0000259" key="2">
    <source>
        <dbReference type="PROSITE" id="PS50104"/>
    </source>
</evidence>
<organism evidence="3 4">
    <name type="scientific">Paenibacillus cucumis</name>
    <name type="common">ex Kampfer et al. 2016</name>
    <dbReference type="NCBI Taxonomy" id="1776858"/>
    <lineage>
        <taxon>Bacteria</taxon>
        <taxon>Bacillati</taxon>
        <taxon>Bacillota</taxon>
        <taxon>Bacilli</taxon>
        <taxon>Bacillales</taxon>
        <taxon>Paenibacillaceae</taxon>
        <taxon>Paenibacillus</taxon>
    </lineage>
</organism>
<protein>
    <submittedName>
        <fullName evidence="3">Toll/interleukin-1 receptor domain-containing protein</fullName>
    </submittedName>
</protein>
<dbReference type="Proteomes" id="UP000706031">
    <property type="component" value="Unassembled WGS sequence"/>
</dbReference>
<keyword evidence="4" id="KW-1185">Reference proteome</keyword>
<dbReference type="RefSeq" id="WP_221791327.1">
    <property type="nucleotide sequence ID" value="NZ_JACLIC010000049.1"/>
</dbReference>
<dbReference type="EMBL" id="JACLIC010000049">
    <property type="protein sequence ID" value="MBY0206785.1"/>
    <property type="molecule type" value="Genomic_DNA"/>
</dbReference>
<sequence>MPKIFISHASVDERFVTPLVDFLQSQFSLVRDDFFYTSDEELNPGEDWVNAIEVGMKEANLIIPIITPNYMESQFCLCELGAAWINNKNLVPVVIPPLDYRALQSTPYRSKQVITLNSRDGLNRLFDAFTRREIGKGALLARFLKRTERFQKDHLEPFVKEMEKRKTLTAEMYGSLERELESANQAFSEADDEVMRLKSENEQLRRMKDAVEIQALDDERMDEWDTLIQLADEVRKSVKSLNKLTKSVLFYSYNNQGFTLMDQNENSRLDALKREGKLKWEDEKGWIVDEEDHTMSTALENLNKVDSHISNFDYVLKSRFNREYPGTRYGLEFFPFWEVMFKIEIYTSE</sequence>
<evidence type="ECO:0000313" key="3">
    <source>
        <dbReference type="EMBL" id="MBY0206785.1"/>
    </source>
</evidence>
<dbReference type="Gene3D" id="3.40.50.10140">
    <property type="entry name" value="Toll/interleukin-1 receptor homology (TIR) domain"/>
    <property type="match status" value="1"/>
</dbReference>
<dbReference type="InterPro" id="IPR035897">
    <property type="entry name" value="Toll_tir_struct_dom_sf"/>
</dbReference>
<reference evidence="3 4" key="1">
    <citation type="submission" date="2020-08" db="EMBL/GenBank/DDBJ databases">
        <title>Fungal Genomes of the International Space Station.</title>
        <authorList>
            <person name="Seuylemezian A."/>
            <person name="Singh N.K."/>
            <person name="Wood J."/>
            <person name="Venkateswaran K."/>
        </authorList>
    </citation>
    <scope>NUCLEOTIDE SEQUENCE [LARGE SCALE GENOMIC DNA]</scope>
    <source>
        <strain evidence="3 4">S/N-304-OC-R4</strain>
    </source>
</reference>
<evidence type="ECO:0000256" key="1">
    <source>
        <dbReference type="SAM" id="Coils"/>
    </source>
</evidence>
<dbReference type="InterPro" id="IPR000157">
    <property type="entry name" value="TIR_dom"/>
</dbReference>
<evidence type="ECO:0000313" key="4">
    <source>
        <dbReference type="Proteomes" id="UP000706031"/>
    </source>
</evidence>
<name>A0ABS7KRK1_9BACL</name>
<feature type="coiled-coil region" evidence="1">
    <location>
        <begin position="173"/>
        <end position="214"/>
    </location>
</feature>
<proteinExistence type="predicted"/>
<feature type="domain" description="TIR" evidence="2">
    <location>
        <begin position="1"/>
        <end position="137"/>
    </location>
</feature>
<keyword evidence="3" id="KW-0675">Receptor</keyword>
<keyword evidence="1" id="KW-0175">Coiled coil</keyword>